<evidence type="ECO:0000313" key="1">
    <source>
        <dbReference type="EMBL" id="RAN31353.1"/>
    </source>
</evidence>
<evidence type="ECO:0000313" key="2">
    <source>
        <dbReference type="Proteomes" id="UP000249123"/>
    </source>
</evidence>
<dbReference type="Pfam" id="PF00050">
    <property type="entry name" value="Kazal_1"/>
    <property type="match status" value="1"/>
</dbReference>
<dbReference type="CDD" id="cd00104">
    <property type="entry name" value="KAZAL_FS"/>
    <property type="match status" value="1"/>
</dbReference>
<dbReference type="AlphaFoldDB" id="A0A062U074"/>
<dbReference type="InterPro" id="IPR036058">
    <property type="entry name" value="Kazal_dom_sf"/>
</dbReference>
<dbReference type="eggNOG" id="ENOG5033HVC">
    <property type="taxonomic scope" value="Bacteria"/>
</dbReference>
<name>A0A062U074_9PROT</name>
<dbReference type="Gene3D" id="3.30.60.30">
    <property type="match status" value="1"/>
</dbReference>
<dbReference type="PROSITE" id="PS51257">
    <property type="entry name" value="PROKAR_LIPOPROTEIN"/>
    <property type="match status" value="1"/>
</dbReference>
<keyword evidence="2" id="KW-1185">Reference proteome</keyword>
<proteinExistence type="predicted"/>
<comment type="caution">
    <text evidence="1">The sequence shown here is derived from an EMBL/GenBank/DDBJ whole genome shotgun (WGS) entry which is preliminary data.</text>
</comment>
<accession>A0A062U074</accession>
<dbReference type="EMBL" id="AWFB01000056">
    <property type="protein sequence ID" value="RAN31353.1"/>
    <property type="molecule type" value="Genomic_DNA"/>
</dbReference>
<reference evidence="1 2" key="1">
    <citation type="submission" date="2013-04" db="EMBL/GenBank/DDBJ databases">
        <title>Hyphomonas sp. T24B3 Genome Sequencing.</title>
        <authorList>
            <person name="Lai Q."/>
            <person name="Shao Z."/>
        </authorList>
    </citation>
    <scope>NUCLEOTIDE SEQUENCE [LARGE SCALE GENOMIC DNA]</scope>
    <source>
        <strain evidence="1 2">T24B3</strain>
    </source>
</reference>
<dbReference type="InterPro" id="IPR002350">
    <property type="entry name" value="Kazal_dom"/>
</dbReference>
<gene>
    <name evidence="1" type="ORF">HY3_04490</name>
</gene>
<dbReference type="Proteomes" id="UP000249123">
    <property type="component" value="Unassembled WGS sequence"/>
</dbReference>
<dbReference type="SMART" id="SM00280">
    <property type="entry name" value="KAZAL"/>
    <property type="match status" value="1"/>
</dbReference>
<organism evidence="1 2">
    <name type="scientific">Hyphomonas pacifica</name>
    <dbReference type="NCBI Taxonomy" id="1280941"/>
    <lineage>
        <taxon>Bacteria</taxon>
        <taxon>Pseudomonadati</taxon>
        <taxon>Pseudomonadota</taxon>
        <taxon>Alphaproteobacteria</taxon>
        <taxon>Hyphomonadales</taxon>
        <taxon>Hyphomonadaceae</taxon>
        <taxon>Hyphomonas</taxon>
    </lineage>
</organism>
<dbReference type="SUPFAM" id="SSF100895">
    <property type="entry name" value="Kazal-type serine protease inhibitors"/>
    <property type="match status" value="1"/>
</dbReference>
<dbReference type="PROSITE" id="PS51465">
    <property type="entry name" value="KAZAL_2"/>
    <property type="match status" value="1"/>
</dbReference>
<sequence>MRLIALLFSALLLTACGMVQTPPEASTPTGTSTASPQGPFMVSEGETCGGIAAIQCKDGLFCKMDDGACRNIADAAGTCQQVRPMCTREYNPVCGCDGKTYNNPCMAHAAKTSVAAEGACKS</sequence>
<protein>
    <submittedName>
        <fullName evidence="1">Uncharacterized protein</fullName>
    </submittedName>
</protein>
<dbReference type="STRING" id="1280941.HY2_04790"/>
<dbReference type="RefSeq" id="WP_034828778.1">
    <property type="nucleotide sequence ID" value="NZ_AWFA01000056.1"/>
</dbReference>